<dbReference type="SUPFAM" id="SSF49313">
    <property type="entry name" value="Cadherin-like"/>
    <property type="match status" value="4"/>
</dbReference>
<dbReference type="InterPro" id="IPR020894">
    <property type="entry name" value="Cadherin_CS"/>
</dbReference>
<feature type="domain" description="Cadherin" evidence="17">
    <location>
        <begin position="27"/>
        <end position="71"/>
    </location>
</feature>
<dbReference type="FunFam" id="2.60.40.60:FF:000012">
    <property type="entry name" value="Cadherin 24"/>
    <property type="match status" value="1"/>
</dbReference>
<dbReference type="CDD" id="cd11304">
    <property type="entry name" value="Cadherin_repeat"/>
    <property type="match status" value="3"/>
</dbReference>
<feature type="non-terminal residue" evidence="18">
    <location>
        <position position="932"/>
    </location>
</feature>
<dbReference type="GO" id="GO:0034332">
    <property type="term" value="P:adherens junction organization"/>
    <property type="evidence" value="ECO:0007669"/>
    <property type="project" value="TreeGrafter"/>
</dbReference>
<evidence type="ECO:0000256" key="4">
    <source>
        <dbReference type="ARBA" id="ARBA00022692"/>
    </source>
</evidence>
<dbReference type="SMART" id="SM00112">
    <property type="entry name" value="CA"/>
    <property type="match status" value="4"/>
</dbReference>
<dbReference type="Pfam" id="PF01049">
    <property type="entry name" value="CADH_Y-type_LIR"/>
    <property type="match status" value="1"/>
</dbReference>
<keyword evidence="7" id="KW-0677">Repeat</keyword>
<evidence type="ECO:0000256" key="10">
    <source>
        <dbReference type="ARBA" id="ARBA00022989"/>
    </source>
</evidence>
<keyword evidence="11 16" id="KW-0472">Membrane</keyword>
<evidence type="ECO:0000256" key="11">
    <source>
        <dbReference type="ARBA" id="ARBA00023136"/>
    </source>
</evidence>
<dbReference type="PRINTS" id="PR00205">
    <property type="entry name" value="CADHERIN"/>
</dbReference>
<feature type="domain" description="Cadherin" evidence="17">
    <location>
        <begin position="187"/>
        <end position="291"/>
    </location>
</feature>
<name>A0AAD6B3J2_9TELE</name>
<dbReference type="GO" id="GO:0016342">
    <property type="term" value="C:catenin complex"/>
    <property type="evidence" value="ECO:0007669"/>
    <property type="project" value="TreeGrafter"/>
</dbReference>
<dbReference type="Pfam" id="PF00028">
    <property type="entry name" value="Cadherin"/>
    <property type="match status" value="2"/>
</dbReference>
<evidence type="ECO:0000313" key="18">
    <source>
        <dbReference type="EMBL" id="KAJ4936243.1"/>
    </source>
</evidence>
<dbReference type="InterPro" id="IPR039808">
    <property type="entry name" value="Cadherin"/>
</dbReference>
<keyword evidence="19" id="KW-1185">Reference proteome</keyword>
<evidence type="ECO:0000256" key="1">
    <source>
        <dbReference type="ARBA" id="ARBA00004251"/>
    </source>
</evidence>
<keyword evidence="6" id="KW-0732">Signal</keyword>
<dbReference type="Gene3D" id="2.60.40.60">
    <property type="entry name" value="Cadherins"/>
    <property type="match status" value="4"/>
</dbReference>
<dbReference type="PANTHER" id="PTHR24027:SF106">
    <property type="entry name" value="CADHERIN-18"/>
    <property type="match status" value="1"/>
</dbReference>
<gene>
    <name evidence="18" type="ORF">JOQ06_000845</name>
</gene>
<evidence type="ECO:0000256" key="12">
    <source>
        <dbReference type="ARBA" id="ARBA00023180"/>
    </source>
</evidence>
<dbReference type="PROSITE" id="PS50268">
    <property type="entry name" value="CADHERIN_2"/>
    <property type="match status" value="4"/>
</dbReference>
<dbReference type="InterPro" id="IPR004038">
    <property type="entry name" value="Ribosomal_eL8/eL30/eS12/Gad45"/>
</dbReference>
<sequence>FVPAVPQPGTVEWGQGLRIIRTAISNMDRESSVQYAVVVQAKDMAGSVGGLSGSTTVNVNLTDVNDNPPKFLQRSYQLYVPELAPVGKAVGRIRASDQDEGQNAEMTYRITNADAAAIFTITTDAERREGIVSLKQPLNYEKRKVHTLNIEGSNTHPDARFSHLGPFKDSTTLRVIVGDVDEPPVFSMDYYIMDTYENSAVGTQVGTVTAVDPDSTNSAIRYFIENEEERPLYFNIGVNSGIIRTSQVLDREETAWHNITVMAAEVDNPGMVTHVPVTIQVLDVNDNIPAIAGGNSAVIVCDGTKYGQLIQTLRAADLDNFANGKFSFYFPAGIPTNPDFTVKDNGDHTASIISQRREGFSQDRDQEVFSLVLVVADGGEPPLSSTATLSLRVCVCQRNTRGRHNSVCQAEAFLSSAGLSIGAFVAIMLCIVILITIVMLFTQLRNKKASKEPLILSEEDIRENVVTYDDEGGGEEDTEAFDIAALRNPQNSETRRKFHSYHRYRPSPRGTAQDVDYGNYKAGPETSWFVLDCVPQEISQSAPSLLLQGQDIIQQILEQKVVQADSDTRGPPYDSLQTYAYEGRGSLTGSVSSLGLTGAMPELNYAFLEEWESDRQRLEHMVGEQLDLQHPLHPISSSIQIFSILFIPPPHQIQIFSILFIPSPHQSRSSASSSSHLLIKSRSSASSSSHLLINPDLQHPLHPISSSIQIFKRSGTTKSSMVLLGSQLSVASCWFSLQTPVSWSFGSRAQFQWVFARSTEDQSESRIPQERPVAMQWSRNLSCPVRQRGMDSVAKALEEVLASALPQGCITVGVYEAAKSLNVDPDNVVLCILATDDEDVKDVALQIHFTLIQAFCCENDINILRVNNTRRLAEMLGGGKQSGGEPMDLHCILVTSPHSTSWKDPALTKVNRFCRESRCMDQWVPIINLPER</sequence>
<evidence type="ECO:0000256" key="9">
    <source>
        <dbReference type="ARBA" id="ARBA00022889"/>
    </source>
</evidence>
<keyword evidence="4 14" id="KW-0812">Transmembrane</keyword>
<dbReference type="AlphaFoldDB" id="A0AAD6B3J2"/>
<dbReference type="InterPro" id="IPR029064">
    <property type="entry name" value="Ribosomal_eL30-like_sf"/>
</dbReference>
<dbReference type="InterPro" id="IPR027397">
    <property type="entry name" value="Catenin-bd_sf"/>
</dbReference>
<evidence type="ECO:0000256" key="13">
    <source>
        <dbReference type="PROSITE-ProRule" id="PRU00043"/>
    </source>
</evidence>
<protein>
    <recommendedName>
        <fullName evidence="17">Cadherin domain-containing protein</fullName>
    </recommendedName>
</protein>
<dbReference type="GO" id="GO:0016477">
    <property type="term" value="P:cell migration"/>
    <property type="evidence" value="ECO:0007669"/>
    <property type="project" value="TreeGrafter"/>
</dbReference>
<dbReference type="PANTHER" id="PTHR24027">
    <property type="entry name" value="CADHERIN-23"/>
    <property type="match status" value="1"/>
</dbReference>
<evidence type="ECO:0000256" key="15">
    <source>
        <dbReference type="RuleBase" id="RU004357"/>
    </source>
</evidence>
<evidence type="ECO:0000313" key="19">
    <source>
        <dbReference type="Proteomes" id="UP001219934"/>
    </source>
</evidence>
<dbReference type="PROSITE" id="PS00232">
    <property type="entry name" value="CADHERIN_1"/>
    <property type="match status" value="2"/>
</dbReference>
<organism evidence="18 19">
    <name type="scientific">Pogonophryne albipinna</name>
    <dbReference type="NCBI Taxonomy" id="1090488"/>
    <lineage>
        <taxon>Eukaryota</taxon>
        <taxon>Metazoa</taxon>
        <taxon>Chordata</taxon>
        <taxon>Craniata</taxon>
        <taxon>Vertebrata</taxon>
        <taxon>Euteleostomi</taxon>
        <taxon>Actinopterygii</taxon>
        <taxon>Neopterygii</taxon>
        <taxon>Teleostei</taxon>
        <taxon>Neoteleostei</taxon>
        <taxon>Acanthomorphata</taxon>
        <taxon>Eupercaria</taxon>
        <taxon>Perciformes</taxon>
        <taxon>Notothenioidei</taxon>
        <taxon>Pogonophryne</taxon>
    </lineage>
</organism>
<evidence type="ECO:0000256" key="14">
    <source>
        <dbReference type="RuleBase" id="RU003318"/>
    </source>
</evidence>
<accession>A0AAD6B3J2</accession>
<dbReference type="FunFam" id="2.60.40.60:FF:000017">
    <property type="entry name" value="Cadherin 24"/>
    <property type="match status" value="1"/>
</dbReference>
<dbReference type="SUPFAM" id="SSF55315">
    <property type="entry name" value="L30e-like"/>
    <property type="match status" value="1"/>
</dbReference>
<dbReference type="GO" id="GO:0008013">
    <property type="term" value="F:beta-catenin binding"/>
    <property type="evidence" value="ECO:0007669"/>
    <property type="project" value="TreeGrafter"/>
</dbReference>
<evidence type="ECO:0000256" key="8">
    <source>
        <dbReference type="ARBA" id="ARBA00022837"/>
    </source>
</evidence>
<dbReference type="InterPro" id="IPR000233">
    <property type="entry name" value="Cadherin_Y-type_LIR"/>
</dbReference>
<keyword evidence="3" id="KW-1003">Cell membrane</keyword>
<dbReference type="GO" id="GO:0002009">
    <property type="term" value="P:morphogenesis of an epithelium"/>
    <property type="evidence" value="ECO:0007669"/>
    <property type="project" value="UniProtKB-ARBA"/>
</dbReference>
<dbReference type="FunFam" id="3.30.1330.30:FF:000012">
    <property type="entry name" value="growth arrest and DNA damage-inducible protein GADD45 alpha"/>
    <property type="match status" value="1"/>
</dbReference>
<dbReference type="Proteomes" id="UP001219934">
    <property type="component" value="Unassembled WGS sequence"/>
</dbReference>
<comment type="caution">
    <text evidence="18">The sequence shown here is derived from an EMBL/GenBank/DDBJ whole genome shotgun (WGS) entry which is preliminary data.</text>
</comment>
<evidence type="ECO:0000256" key="5">
    <source>
        <dbReference type="ARBA" id="ARBA00022723"/>
    </source>
</evidence>
<keyword evidence="12" id="KW-0325">Glycoprotein</keyword>
<dbReference type="GO" id="GO:0005509">
    <property type="term" value="F:calcium ion binding"/>
    <property type="evidence" value="ECO:0007669"/>
    <property type="project" value="UniProtKB-UniRule"/>
</dbReference>
<keyword evidence="10 16" id="KW-1133">Transmembrane helix</keyword>
<dbReference type="Gene3D" id="4.10.900.10">
    <property type="entry name" value="TCF3-CBD (Catenin binding domain)"/>
    <property type="match status" value="1"/>
</dbReference>
<evidence type="ECO:0000256" key="7">
    <source>
        <dbReference type="ARBA" id="ARBA00022737"/>
    </source>
</evidence>
<evidence type="ECO:0000256" key="16">
    <source>
        <dbReference type="SAM" id="Phobius"/>
    </source>
</evidence>
<dbReference type="Gene3D" id="3.30.1330.30">
    <property type="match status" value="1"/>
</dbReference>
<evidence type="ECO:0000256" key="3">
    <source>
        <dbReference type="ARBA" id="ARBA00022475"/>
    </source>
</evidence>
<comment type="function">
    <text evidence="15">Cadherins are calcium-dependent cell adhesion proteins.</text>
</comment>
<dbReference type="GO" id="GO:0005912">
    <property type="term" value="C:adherens junction"/>
    <property type="evidence" value="ECO:0007669"/>
    <property type="project" value="TreeGrafter"/>
</dbReference>
<dbReference type="GO" id="GO:0044331">
    <property type="term" value="P:cell-cell adhesion mediated by cadherin"/>
    <property type="evidence" value="ECO:0007669"/>
    <property type="project" value="TreeGrafter"/>
</dbReference>
<dbReference type="GO" id="GO:0007043">
    <property type="term" value="P:cell-cell junction assembly"/>
    <property type="evidence" value="ECO:0007669"/>
    <property type="project" value="TreeGrafter"/>
</dbReference>
<reference evidence="18" key="1">
    <citation type="submission" date="2022-11" db="EMBL/GenBank/DDBJ databases">
        <title>Chromosome-level genome of Pogonophryne albipinna.</title>
        <authorList>
            <person name="Jo E."/>
        </authorList>
    </citation>
    <scope>NUCLEOTIDE SEQUENCE</scope>
    <source>
        <strain evidence="18">SGF0006</strain>
        <tissue evidence="18">Muscle</tissue>
    </source>
</reference>
<keyword evidence="9 14" id="KW-0130">Cell adhesion</keyword>
<feature type="domain" description="Cadherin" evidence="17">
    <location>
        <begin position="72"/>
        <end position="186"/>
    </location>
</feature>
<dbReference type="EMBL" id="JAPTMU010000010">
    <property type="protein sequence ID" value="KAJ4936243.1"/>
    <property type="molecule type" value="Genomic_DNA"/>
</dbReference>
<keyword evidence="5" id="KW-0479">Metal-binding</keyword>
<feature type="domain" description="Cadherin" evidence="17">
    <location>
        <begin position="300"/>
        <end position="413"/>
    </location>
</feature>
<feature type="transmembrane region" description="Helical" evidence="16">
    <location>
        <begin position="413"/>
        <end position="441"/>
    </location>
</feature>
<dbReference type="Pfam" id="PF01248">
    <property type="entry name" value="Ribosomal_L7Ae"/>
    <property type="match status" value="1"/>
</dbReference>
<evidence type="ECO:0000256" key="2">
    <source>
        <dbReference type="ARBA" id="ARBA00007361"/>
    </source>
</evidence>
<dbReference type="InterPro" id="IPR015919">
    <property type="entry name" value="Cadherin-like_sf"/>
</dbReference>
<dbReference type="GO" id="GO:0007156">
    <property type="term" value="P:homophilic cell adhesion via plasma membrane adhesion molecules"/>
    <property type="evidence" value="ECO:0007669"/>
    <property type="project" value="InterPro"/>
</dbReference>
<keyword evidence="8 13" id="KW-0106">Calcium</keyword>
<dbReference type="GO" id="GO:0016339">
    <property type="term" value="P:calcium-dependent cell-cell adhesion via plasma membrane cell adhesion molecules"/>
    <property type="evidence" value="ECO:0007669"/>
    <property type="project" value="TreeGrafter"/>
</dbReference>
<proteinExistence type="inferred from homology"/>
<dbReference type="GO" id="GO:0000902">
    <property type="term" value="P:cell morphogenesis"/>
    <property type="evidence" value="ECO:0007669"/>
    <property type="project" value="TreeGrafter"/>
</dbReference>
<evidence type="ECO:0000256" key="6">
    <source>
        <dbReference type="ARBA" id="ARBA00022729"/>
    </source>
</evidence>
<dbReference type="GO" id="GO:0045296">
    <property type="term" value="F:cadherin binding"/>
    <property type="evidence" value="ECO:0007669"/>
    <property type="project" value="TreeGrafter"/>
</dbReference>
<evidence type="ECO:0000259" key="17">
    <source>
        <dbReference type="PROSITE" id="PS50268"/>
    </source>
</evidence>
<dbReference type="InterPro" id="IPR002126">
    <property type="entry name" value="Cadherin-like_dom"/>
</dbReference>
<comment type="similarity">
    <text evidence="2">Belongs to the GADD45 family.</text>
</comment>
<comment type="subcellular location">
    <subcellularLocation>
        <location evidence="1 14">Cell membrane</location>
        <topology evidence="1 14">Single-pass type I membrane protein</topology>
    </subcellularLocation>
</comment>